<evidence type="ECO:0000259" key="2">
    <source>
        <dbReference type="Pfam" id="PF00535"/>
    </source>
</evidence>
<reference evidence="3 4" key="1">
    <citation type="submission" date="2016-08" db="EMBL/GenBank/DDBJ databases">
        <title>Complete Genome Sequence Of The Indigo Reducing Clostridium isatidis DSM15098.</title>
        <authorList>
            <person name="Little G.T."/>
            <person name="Minton N.P."/>
        </authorList>
    </citation>
    <scope>NUCLEOTIDE SEQUENCE [LARGE SCALE GENOMIC DNA]</scope>
    <source>
        <strain evidence="3 4">DSM 15098</strain>
    </source>
</reference>
<dbReference type="AlphaFoldDB" id="A0A343JFQ4"/>
<dbReference type="InterPro" id="IPR029044">
    <property type="entry name" value="Nucleotide-diphossugar_trans"/>
</dbReference>
<dbReference type="RefSeq" id="WP_119866486.1">
    <property type="nucleotide sequence ID" value="NZ_CP016786.1"/>
</dbReference>
<dbReference type="Proteomes" id="UP000264883">
    <property type="component" value="Chromosome"/>
</dbReference>
<dbReference type="SUPFAM" id="SSF48452">
    <property type="entry name" value="TPR-like"/>
    <property type="match status" value="2"/>
</dbReference>
<dbReference type="Pfam" id="PF00535">
    <property type="entry name" value="Glycos_transf_2"/>
    <property type="match status" value="1"/>
</dbReference>
<dbReference type="InterPro" id="IPR019734">
    <property type="entry name" value="TPR_rpt"/>
</dbReference>
<dbReference type="InterPro" id="IPR011990">
    <property type="entry name" value="TPR-like_helical_dom_sf"/>
</dbReference>
<gene>
    <name evidence="3" type="ORF">BEN51_13250</name>
</gene>
<proteinExistence type="predicted"/>
<dbReference type="SMART" id="SM00028">
    <property type="entry name" value="TPR"/>
    <property type="match status" value="6"/>
</dbReference>
<dbReference type="Gene3D" id="3.90.550.10">
    <property type="entry name" value="Spore Coat Polysaccharide Biosynthesis Protein SpsA, Chain A"/>
    <property type="match status" value="1"/>
</dbReference>
<dbReference type="InterPro" id="IPR001173">
    <property type="entry name" value="Glyco_trans_2-like"/>
</dbReference>
<dbReference type="CDD" id="cd02511">
    <property type="entry name" value="Beta4Glucosyltransferase"/>
    <property type="match status" value="1"/>
</dbReference>
<evidence type="ECO:0000313" key="3">
    <source>
        <dbReference type="EMBL" id="ASW44362.1"/>
    </source>
</evidence>
<organism evidence="3 4">
    <name type="scientific">Clostridium isatidis</name>
    <dbReference type="NCBI Taxonomy" id="182773"/>
    <lineage>
        <taxon>Bacteria</taxon>
        <taxon>Bacillati</taxon>
        <taxon>Bacillota</taxon>
        <taxon>Clostridia</taxon>
        <taxon>Eubacteriales</taxon>
        <taxon>Clostridiaceae</taxon>
        <taxon>Clostridium</taxon>
    </lineage>
</organism>
<name>A0A343JFQ4_9CLOT</name>
<dbReference type="Pfam" id="PF12895">
    <property type="entry name" value="ANAPC3"/>
    <property type="match status" value="1"/>
</dbReference>
<keyword evidence="3" id="KW-0808">Transferase</keyword>
<feature type="domain" description="Glycosyltransferase 2-like" evidence="2">
    <location>
        <begin position="4"/>
        <end position="102"/>
    </location>
</feature>
<feature type="repeat" description="TPR" evidence="1">
    <location>
        <begin position="320"/>
        <end position="353"/>
    </location>
</feature>
<dbReference type="OrthoDB" id="9815923at2"/>
<dbReference type="EMBL" id="CP016786">
    <property type="protein sequence ID" value="ASW44362.1"/>
    <property type="molecule type" value="Genomic_DNA"/>
</dbReference>
<dbReference type="SUPFAM" id="SSF53448">
    <property type="entry name" value="Nucleotide-diphospho-sugar transferases"/>
    <property type="match status" value="1"/>
</dbReference>
<dbReference type="PROSITE" id="PS50005">
    <property type="entry name" value="TPR"/>
    <property type="match status" value="1"/>
</dbReference>
<keyword evidence="4" id="KW-1185">Reference proteome</keyword>
<dbReference type="PANTHER" id="PTHR43630:SF2">
    <property type="entry name" value="GLYCOSYLTRANSFERASE"/>
    <property type="match status" value="1"/>
</dbReference>
<dbReference type="PANTHER" id="PTHR43630">
    <property type="entry name" value="POLY-BETA-1,6-N-ACETYL-D-GLUCOSAMINE SYNTHASE"/>
    <property type="match status" value="1"/>
</dbReference>
<dbReference type="Pfam" id="PF13414">
    <property type="entry name" value="TPR_11"/>
    <property type="match status" value="1"/>
</dbReference>
<dbReference type="KEGG" id="cia:BEN51_13250"/>
<dbReference type="GO" id="GO:0016740">
    <property type="term" value="F:transferase activity"/>
    <property type="evidence" value="ECO:0007669"/>
    <property type="project" value="UniProtKB-KW"/>
</dbReference>
<sequence length="598" mass="70021">MSLSLCMIVKNEEQNLGRCLESVKDIVDEIIIVDTGSTDNTIKIAEKYNAKIFHYKWDNSFANARNYSLSKASKDWILIMDADDELVSEDKEKLLNLINNKNIKLNAFLGETLSYSGDSPDHNIYSNLNIRLIRNGKGYKFQGDIHEQIIPGIEDRNKEGIIGISDIRFYHYGYLTKTVYEKNKRKRNMEIIKKELEKNPDNAFMLYNMGVECSAKGDYIEALKHLEKAYENFNPLSGFSPKLVLKMISCNAILKRYDECLKLIEEGLKHYPKCTDFEYHKANILFMQNKYSYAIEAAKKCISMGDSPIFLREILGVGTYRPYFLLGNIYCAIGDLDGAFEAYEKSLKLNPKLNDALFKIAEIMASKNISTNEIKKKLESYIDNFDEERNLLFSNIFYKLNDFHTAYDYIKKAEEINKNSQKIIFHKGIYLFYLGRYKEALRELYKVIDEKYYNPSVYCCILCELFTKNYNQVEKLLKITEEFNEPEERMVYKSFIDIMKENRYIKLAETQEEAQKFIKPIFNLLEILLKANCFEQFEKAVNLLKSIEDNNIFMILGKLYFKYSYFSFAYEEFIKSIKTYDIIDAEALSMMKVILSLK</sequence>
<accession>A0A343JFQ4</accession>
<protein>
    <submittedName>
        <fullName evidence="3">Glycosyltransferase</fullName>
    </submittedName>
</protein>
<dbReference type="PROSITE" id="PS50293">
    <property type="entry name" value="TPR_REGION"/>
    <property type="match status" value="1"/>
</dbReference>
<dbReference type="Gene3D" id="1.25.40.10">
    <property type="entry name" value="Tetratricopeptide repeat domain"/>
    <property type="match status" value="3"/>
</dbReference>
<keyword evidence="1" id="KW-0802">TPR repeat</keyword>
<evidence type="ECO:0000256" key="1">
    <source>
        <dbReference type="PROSITE-ProRule" id="PRU00339"/>
    </source>
</evidence>
<evidence type="ECO:0000313" key="4">
    <source>
        <dbReference type="Proteomes" id="UP000264883"/>
    </source>
</evidence>